<dbReference type="InterPro" id="IPR047088">
    <property type="entry name" value="ORC5_C"/>
</dbReference>
<dbReference type="EMBL" id="CABIJS010000708">
    <property type="protein sequence ID" value="VUZ56934.1"/>
    <property type="molecule type" value="Genomic_DNA"/>
</dbReference>
<dbReference type="AlphaFoldDB" id="A0A564ZDQ2"/>
<evidence type="ECO:0000313" key="6">
    <source>
        <dbReference type="EMBL" id="VUZ56934.1"/>
    </source>
</evidence>
<dbReference type="InterPro" id="IPR020796">
    <property type="entry name" value="ORC5"/>
</dbReference>
<evidence type="ECO:0000259" key="5">
    <source>
        <dbReference type="Pfam" id="PF21639"/>
    </source>
</evidence>
<dbReference type="Gene3D" id="3.40.50.300">
    <property type="entry name" value="P-loop containing nucleotide triphosphate hydrolases"/>
    <property type="match status" value="1"/>
</dbReference>
<keyword evidence="7" id="KW-1185">Reference proteome</keyword>
<dbReference type="GO" id="GO:0006270">
    <property type="term" value="P:DNA replication initiation"/>
    <property type="evidence" value="ECO:0007669"/>
    <property type="project" value="TreeGrafter"/>
</dbReference>
<evidence type="ECO:0000256" key="2">
    <source>
        <dbReference type="ARBA" id="ARBA00022705"/>
    </source>
</evidence>
<dbReference type="GO" id="GO:0003688">
    <property type="term" value="F:DNA replication origin binding"/>
    <property type="evidence" value="ECO:0007669"/>
    <property type="project" value="TreeGrafter"/>
</dbReference>
<dbReference type="SUPFAM" id="SSF52540">
    <property type="entry name" value="P-loop containing nucleoside triphosphate hydrolases"/>
    <property type="match status" value="1"/>
</dbReference>
<keyword evidence="3" id="KW-0539">Nucleus</keyword>
<accession>A0A564ZDQ2</accession>
<dbReference type="PANTHER" id="PTHR12705">
    <property type="entry name" value="ORIGIN RECOGNITION COMPLEX SUBUNIT 5"/>
    <property type="match status" value="1"/>
</dbReference>
<dbReference type="PANTHER" id="PTHR12705:SF0">
    <property type="entry name" value="ORIGIN RECOGNITION COMPLEX SUBUNIT 5"/>
    <property type="match status" value="1"/>
</dbReference>
<feature type="domain" description="ORC5 lid" evidence="5">
    <location>
        <begin position="231"/>
        <end position="282"/>
    </location>
</feature>
<name>A0A564ZDQ2_HYMDI</name>
<dbReference type="InterPro" id="IPR048866">
    <property type="entry name" value="ORC5_lid"/>
</dbReference>
<keyword evidence="2" id="KW-0235">DNA replication</keyword>
<evidence type="ECO:0000259" key="4">
    <source>
        <dbReference type="Pfam" id="PF14630"/>
    </source>
</evidence>
<dbReference type="GO" id="GO:0005664">
    <property type="term" value="C:nuclear origin of replication recognition complex"/>
    <property type="evidence" value="ECO:0007669"/>
    <property type="project" value="TreeGrafter"/>
</dbReference>
<evidence type="ECO:0000313" key="7">
    <source>
        <dbReference type="Proteomes" id="UP000321570"/>
    </source>
</evidence>
<gene>
    <name evidence="6" type="ORF">WMSIL1_LOCUS14259</name>
</gene>
<organism evidence="6 7">
    <name type="scientific">Hymenolepis diminuta</name>
    <name type="common">Rat tapeworm</name>
    <dbReference type="NCBI Taxonomy" id="6216"/>
    <lineage>
        <taxon>Eukaryota</taxon>
        <taxon>Metazoa</taxon>
        <taxon>Spiralia</taxon>
        <taxon>Lophotrochozoa</taxon>
        <taxon>Platyhelminthes</taxon>
        <taxon>Cestoda</taxon>
        <taxon>Eucestoda</taxon>
        <taxon>Cyclophyllidea</taxon>
        <taxon>Hymenolepididae</taxon>
        <taxon>Hymenolepis</taxon>
    </lineage>
</organism>
<evidence type="ECO:0000256" key="1">
    <source>
        <dbReference type="ARBA" id="ARBA00004123"/>
    </source>
</evidence>
<feature type="domain" description="Origin recognition complex subunit 5 C-terminal" evidence="4">
    <location>
        <begin position="324"/>
        <end position="493"/>
    </location>
</feature>
<sequence>MTREITPKPIAREEEFDYLCSIIGKDIPASSCVVLSGPSGCGKTSLSHSVLLHLSKVNKGFRYIDVSCLEACSSKSSESALPSRSIMLFDVILYEFKEQFLSSFLQFDYKCNSAAAFVEHIGDLFHKIAGTEEQGTFCITLHQAEQLRDMPDNILPIIVNLDALVREYMRIHYPNTRAPNIVTLLLTSCIWDKFYSGTFSSEPACIYLKAYTRDELTKILISAAPVESPRYGRFINILLTVCLPVTRNIKELLFLAQFNWKAFDEPVVKGLVAPDDEWGQYRHALPTLKHSLSTIYLRPEHEPDENFDTTVQQKVPAVSQLLELPLYPRYLLVAAYIASYNPKAADKRFLVKNTGKMSSRGKHTDKRVENINNHLHGPRLFPLDRLIAIFYALLNLEGGDEEDNRLPPLSSKLIGSVGALCGLGLLASTSSALAAGCGSSGAGGNTSSLETSVFRSSGHNDDPLFNPKYRCLVNLETAKVIARSIDIDISGYLFDFV</sequence>
<evidence type="ECO:0008006" key="8">
    <source>
        <dbReference type="Google" id="ProtNLM"/>
    </source>
</evidence>
<reference evidence="6 7" key="1">
    <citation type="submission" date="2019-07" db="EMBL/GenBank/DDBJ databases">
        <authorList>
            <person name="Jastrzebski P J."/>
            <person name="Paukszto L."/>
            <person name="Jastrzebski P J."/>
        </authorList>
    </citation>
    <scope>NUCLEOTIDE SEQUENCE [LARGE SCALE GENOMIC DNA]</scope>
    <source>
        <strain evidence="6 7">WMS-il1</strain>
    </source>
</reference>
<protein>
    <recommendedName>
        <fullName evidence="8">Orc1-like AAA ATPase domain-containing protein</fullName>
    </recommendedName>
</protein>
<dbReference type="InterPro" id="IPR027417">
    <property type="entry name" value="P-loop_NTPase"/>
</dbReference>
<comment type="subcellular location">
    <subcellularLocation>
        <location evidence="1">Nucleus</location>
    </subcellularLocation>
</comment>
<evidence type="ECO:0000256" key="3">
    <source>
        <dbReference type="ARBA" id="ARBA00023242"/>
    </source>
</evidence>
<dbReference type="Proteomes" id="UP000321570">
    <property type="component" value="Unassembled WGS sequence"/>
</dbReference>
<proteinExistence type="predicted"/>
<dbReference type="Pfam" id="PF21639">
    <property type="entry name" value="ORC5_lid"/>
    <property type="match status" value="1"/>
</dbReference>
<dbReference type="Pfam" id="PF14630">
    <property type="entry name" value="ORC5_C"/>
    <property type="match status" value="1"/>
</dbReference>